<protein>
    <submittedName>
        <fullName evidence="4">Hydantoinase</fullName>
    </submittedName>
</protein>
<dbReference type="Proteomes" id="UP000247512">
    <property type="component" value="Unassembled WGS sequence"/>
</dbReference>
<dbReference type="OrthoDB" id="7314499at2"/>
<dbReference type="Pfam" id="PF19278">
    <property type="entry name" value="Hydant_A_C"/>
    <property type="match status" value="1"/>
</dbReference>
<dbReference type="InterPro" id="IPR049517">
    <property type="entry name" value="ACX-like_C"/>
</dbReference>
<dbReference type="EMBL" id="NIRT01000038">
    <property type="protein sequence ID" value="PYD65213.1"/>
    <property type="molecule type" value="Genomic_DNA"/>
</dbReference>
<evidence type="ECO:0000313" key="6">
    <source>
        <dbReference type="Proteomes" id="UP000189683"/>
    </source>
</evidence>
<organism evidence="4 6">
    <name type="scientific">Komagataeibacter nataicola</name>
    <dbReference type="NCBI Taxonomy" id="265960"/>
    <lineage>
        <taxon>Bacteria</taxon>
        <taxon>Pseudomonadati</taxon>
        <taxon>Pseudomonadota</taxon>
        <taxon>Alphaproteobacteria</taxon>
        <taxon>Acetobacterales</taxon>
        <taxon>Acetobacteraceae</taxon>
        <taxon>Komagataeibacter</taxon>
    </lineage>
</organism>
<dbReference type="EMBL" id="CP019875">
    <property type="protein sequence ID" value="AQU88408.1"/>
    <property type="molecule type" value="Genomic_DNA"/>
</dbReference>
<dbReference type="Pfam" id="PF05378">
    <property type="entry name" value="Hydant_A_N"/>
    <property type="match status" value="1"/>
</dbReference>
<dbReference type="RefSeq" id="WP_078526924.1">
    <property type="nucleotide sequence ID" value="NZ_CP019875.1"/>
</dbReference>
<dbReference type="Proteomes" id="UP000189683">
    <property type="component" value="Chromosome"/>
</dbReference>
<dbReference type="AlphaFoldDB" id="A0A9N7CAJ1"/>
<dbReference type="InterPro" id="IPR045079">
    <property type="entry name" value="Oxoprolinase-like"/>
</dbReference>
<dbReference type="GO" id="GO:0006749">
    <property type="term" value="P:glutathione metabolic process"/>
    <property type="evidence" value="ECO:0007669"/>
    <property type="project" value="TreeGrafter"/>
</dbReference>
<evidence type="ECO:0000313" key="7">
    <source>
        <dbReference type="Proteomes" id="UP000247512"/>
    </source>
</evidence>
<reference evidence="4" key="2">
    <citation type="submission" date="2017-02" db="EMBL/GenBank/DDBJ databases">
        <authorList>
            <person name="Zhang H."/>
        </authorList>
    </citation>
    <scope>NUCLEOTIDE SEQUENCE</scope>
    <source>
        <strain evidence="4">RZS01</strain>
    </source>
</reference>
<evidence type="ECO:0000259" key="3">
    <source>
        <dbReference type="Pfam" id="PF19278"/>
    </source>
</evidence>
<feature type="domain" description="Acetophenone carboxylase-like C-terminal" evidence="3">
    <location>
        <begin position="511"/>
        <end position="681"/>
    </location>
</feature>
<dbReference type="KEGG" id="kna:B0W47_14150"/>
<proteinExistence type="predicted"/>
<dbReference type="GO" id="GO:0005829">
    <property type="term" value="C:cytosol"/>
    <property type="evidence" value="ECO:0007669"/>
    <property type="project" value="TreeGrafter"/>
</dbReference>
<dbReference type="PANTHER" id="PTHR11365:SF23">
    <property type="entry name" value="HYPOTHETICAL 5-OXOPROLINASE (EUROFUNG)-RELATED"/>
    <property type="match status" value="1"/>
</dbReference>
<sequence>MDSLKNRVGIDVGGTFTDFVMFMPGADRLVSHKHPSVPSDPSRAVIQGLAELLEMTDTTPKQIGAIVHGTTIGLNAILQRNGARVALLVSQGFRDVLEVGRGRMPSSLNFHAVKESPLVPRDCVIEINARLDPQGNVLAAPTGAELERVRSEIRALAPDAVAVMVLHGYANAAFEERLVTSLSMHLPGVSFCSASSIWPEIREYERTLVACMNASIQPLMQRYFDRLEAGIASLSIEAPLFISTSNGGLVNLRTARARPVETLLSGPAAGVTAASRIAVAAGADHVVTFDMGGTSSDVAVASGGQPEFTTRTDIGGLPLILPTVAVEAIGAGGGSVVHVDAHGIIKVGPKSAGAFPGPVAYGQGGKAPTVTDCYLVIGILDPLRFFNGKLALDVSLARAALLDIATALGLDGPQAAEKAAWGALRVATAGMGAALRKMLSTRGLDPVDFTLLPYGGAGPTHASFLADEMEMAHVLIPGEASTLCAFGAVLADLRRDFIRSLRCTLDARSMDELRQCITALEDAGRVWVAEEKRIVESVSFQREVEMRYGGEAYDLKITLPDVDVTELDEKFVAECFHRRHEALYGFRDADAPLRIMAVRIGVIGHVRPVPLPEGAGQADEPQLAGRRQVFLHDGWHDVPVYDKATLGPGFVIAGPAIIEQSSSTVPVLPGWRAEADRHGNLRLLRAGQSCS</sequence>
<dbReference type="GO" id="GO:0017168">
    <property type="term" value="F:5-oxoprolinase (ATP-hydrolyzing) activity"/>
    <property type="evidence" value="ECO:0007669"/>
    <property type="project" value="TreeGrafter"/>
</dbReference>
<evidence type="ECO:0000259" key="1">
    <source>
        <dbReference type="Pfam" id="PF01968"/>
    </source>
</evidence>
<feature type="domain" description="Hydantoinase/oxoprolinase N-terminal" evidence="2">
    <location>
        <begin position="7"/>
        <end position="179"/>
    </location>
</feature>
<dbReference type="Pfam" id="PF01968">
    <property type="entry name" value="Hydantoinase_A"/>
    <property type="match status" value="1"/>
</dbReference>
<dbReference type="InterPro" id="IPR008040">
    <property type="entry name" value="Hydant_A_N"/>
</dbReference>
<gene>
    <name evidence="4" type="ORF">B0W47_14150</name>
    <name evidence="5" type="ORF">CDI09_14840</name>
</gene>
<feature type="domain" description="Hydantoinase A/oxoprolinase" evidence="1">
    <location>
        <begin position="206"/>
        <end position="496"/>
    </location>
</feature>
<keyword evidence="7" id="KW-1185">Reference proteome</keyword>
<accession>A0A9N7CAJ1</accession>
<dbReference type="SUPFAM" id="SSF53067">
    <property type="entry name" value="Actin-like ATPase domain"/>
    <property type="match status" value="1"/>
</dbReference>
<reference evidence="5 7" key="3">
    <citation type="submission" date="2017-06" db="EMBL/GenBank/DDBJ databases">
        <title>A draft genome sequence of Komagataeibacter nataicola LMG 1536.</title>
        <authorList>
            <person name="Skraban J."/>
            <person name="Cleenwerck I."/>
            <person name="Vandamme P."/>
            <person name="Trcek J."/>
        </authorList>
    </citation>
    <scope>NUCLEOTIDE SEQUENCE [LARGE SCALE GENOMIC DNA]</scope>
    <source>
        <strain evidence="5 7">LMG 1536</strain>
    </source>
</reference>
<evidence type="ECO:0000313" key="5">
    <source>
        <dbReference type="EMBL" id="PYD65213.1"/>
    </source>
</evidence>
<evidence type="ECO:0000313" key="4">
    <source>
        <dbReference type="EMBL" id="AQU88408.1"/>
    </source>
</evidence>
<dbReference type="PANTHER" id="PTHR11365">
    <property type="entry name" value="5-OXOPROLINASE RELATED"/>
    <property type="match status" value="1"/>
</dbReference>
<dbReference type="InterPro" id="IPR043129">
    <property type="entry name" value="ATPase_NBD"/>
</dbReference>
<evidence type="ECO:0000259" key="2">
    <source>
        <dbReference type="Pfam" id="PF05378"/>
    </source>
</evidence>
<name>A0A9N7CAJ1_9PROT</name>
<reference evidence="6" key="1">
    <citation type="submission" date="2017-02" db="EMBL/GenBank/DDBJ databases">
        <title>zhang.</title>
        <authorList>
            <person name="Zhang H."/>
        </authorList>
    </citation>
    <scope>NUCLEOTIDE SEQUENCE [LARGE SCALE GENOMIC DNA]</scope>
    <source>
        <strain evidence="6">RZS01</strain>
    </source>
</reference>
<dbReference type="InterPro" id="IPR002821">
    <property type="entry name" value="Hydantoinase_A"/>
</dbReference>